<organism evidence="2 3">
    <name type="scientific">Kwoniella shivajii</name>
    <dbReference type="NCBI Taxonomy" id="564305"/>
    <lineage>
        <taxon>Eukaryota</taxon>
        <taxon>Fungi</taxon>
        <taxon>Dikarya</taxon>
        <taxon>Basidiomycota</taxon>
        <taxon>Agaricomycotina</taxon>
        <taxon>Tremellomycetes</taxon>
        <taxon>Tremellales</taxon>
        <taxon>Cryptococcaceae</taxon>
        <taxon>Kwoniella</taxon>
    </lineage>
</organism>
<name>A0ABZ1D9Z8_9TREE</name>
<proteinExistence type="predicted"/>
<feature type="compositionally biased region" description="Polar residues" evidence="1">
    <location>
        <begin position="338"/>
        <end position="351"/>
    </location>
</feature>
<gene>
    <name evidence="2" type="ORF">IL334_007708</name>
</gene>
<evidence type="ECO:0000313" key="3">
    <source>
        <dbReference type="Proteomes" id="UP001329825"/>
    </source>
</evidence>
<dbReference type="Proteomes" id="UP001329825">
    <property type="component" value="Chromosome 11"/>
</dbReference>
<evidence type="ECO:0000313" key="2">
    <source>
        <dbReference type="EMBL" id="WRT70710.1"/>
    </source>
</evidence>
<accession>A0ABZ1D9Z8</accession>
<dbReference type="EMBL" id="CP141891">
    <property type="protein sequence ID" value="WRT70710.1"/>
    <property type="molecule type" value="Genomic_DNA"/>
</dbReference>
<dbReference type="RefSeq" id="XP_062795449.1">
    <property type="nucleotide sequence ID" value="XM_062939398.1"/>
</dbReference>
<protein>
    <submittedName>
        <fullName evidence="2">Uncharacterized protein</fullName>
    </submittedName>
</protein>
<evidence type="ECO:0000256" key="1">
    <source>
        <dbReference type="SAM" id="MobiDB-lite"/>
    </source>
</evidence>
<keyword evidence="3" id="KW-1185">Reference proteome</keyword>
<dbReference type="GeneID" id="87959838"/>
<feature type="region of interest" description="Disordered" evidence="1">
    <location>
        <begin position="323"/>
        <end position="351"/>
    </location>
</feature>
<reference evidence="2 3" key="1">
    <citation type="submission" date="2024-01" db="EMBL/GenBank/DDBJ databases">
        <title>Comparative genomics of Cryptococcus and Kwoniella reveals pathogenesis evolution and contrasting modes of karyotype evolution via chromosome fusion or intercentromeric recombination.</title>
        <authorList>
            <person name="Coelho M.A."/>
            <person name="David-Palma M."/>
            <person name="Shea T."/>
            <person name="Bowers K."/>
            <person name="McGinley-Smith S."/>
            <person name="Mohammad A.W."/>
            <person name="Gnirke A."/>
            <person name="Yurkov A.M."/>
            <person name="Nowrousian M."/>
            <person name="Sun S."/>
            <person name="Cuomo C.A."/>
            <person name="Heitman J."/>
        </authorList>
    </citation>
    <scope>NUCLEOTIDE SEQUENCE [LARGE SCALE GENOMIC DNA]</scope>
    <source>
        <strain evidence="2">CBS 11374</strain>
    </source>
</reference>
<sequence length="383" mass="43860">MITLQTDPETGVDHNVLHFECMWRPNEEPEGELRPFVHPRIPVFNDVLGYSEKPKNNRMGFHPSMIFDKHKLPTETLAEGISVTVDLLTQSEKAYSVLMGELDARLERCAHLRNELESNDKAISKTSHPFAERHPALVAQYKEEIAKASHENTEIDQILRALTCYRMSIPVTLRTAYSNRSHFQKRSTEEYLQTEMCRVTVKSGSKDDLLRKWRNRYISTIERKDDRSLLRLAEAQCAMYTNASAAVKQKVLDESAHLQEQLNQSIRTEIKSRRAFEEEFRAKYGKAEVPRSASGWDELFSKSEQWRKDRETTTSIDHTIEKGKGDVASVVSTEEDTQTAPSSNSQGTSFGVQFPRWSMTEQLPPFGHCTKDSPTVYSSTFGY</sequence>